<feature type="region of interest" description="Disordered" evidence="1">
    <location>
        <begin position="169"/>
        <end position="207"/>
    </location>
</feature>
<dbReference type="EMBL" id="CADCUT010000232">
    <property type="protein sequence ID" value="CAA9440373.1"/>
    <property type="molecule type" value="Genomic_DNA"/>
</dbReference>
<proteinExistence type="predicted"/>
<feature type="compositionally biased region" description="Basic residues" evidence="1">
    <location>
        <begin position="1"/>
        <end position="13"/>
    </location>
</feature>
<feature type="region of interest" description="Disordered" evidence="1">
    <location>
        <begin position="1"/>
        <end position="25"/>
    </location>
</feature>
<name>A0A6J4QBR3_9ACTN</name>
<gene>
    <name evidence="2" type="ORF">AVDCRST_MAG03-3945</name>
</gene>
<feature type="compositionally biased region" description="Basic and acidic residues" evidence="1">
    <location>
        <begin position="57"/>
        <end position="76"/>
    </location>
</feature>
<sequence>VRRTRRYRGRRYPVGRELPGDGGRVGPDVRGGGACRGCYAAGLGSGLLQGVRATGVRGRERGRQGAARERGEEGGARRAFGRGVSLPGVYRGGASLRGTAVLGAPAGVGPDHARHPPRNAPARTPRRAHRQDKRPLSWRPARGLGPPLPLRRGLRRWGIFFQQGSQALRGVRRGRQDRGRRGGAGRGGVAAGFGDARPGRHPPQPQARALVRVRRGGRGALVARGSAAGRSPCGRSRRV</sequence>
<protein>
    <submittedName>
        <fullName evidence="2">Esterase/lipase/thioesterase family active site</fullName>
    </submittedName>
</protein>
<evidence type="ECO:0000313" key="2">
    <source>
        <dbReference type="EMBL" id="CAA9440373.1"/>
    </source>
</evidence>
<dbReference type="AlphaFoldDB" id="A0A6J4QBR3"/>
<accession>A0A6J4QBR3</accession>
<evidence type="ECO:0000256" key="1">
    <source>
        <dbReference type="SAM" id="MobiDB-lite"/>
    </source>
</evidence>
<feature type="non-terminal residue" evidence="2">
    <location>
        <position position="239"/>
    </location>
</feature>
<feature type="region of interest" description="Disordered" evidence="1">
    <location>
        <begin position="107"/>
        <end position="149"/>
    </location>
</feature>
<reference evidence="2" key="1">
    <citation type="submission" date="2020-02" db="EMBL/GenBank/DDBJ databases">
        <authorList>
            <person name="Meier V. D."/>
        </authorList>
    </citation>
    <scope>NUCLEOTIDE SEQUENCE</scope>
    <source>
        <strain evidence="2">AVDCRST_MAG03</strain>
    </source>
</reference>
<feature type="compositionally biased region" description="Gly residues" evidence="1">
    <location>
        <begin position="182"/>
        <end position="191"/>
    </location>
</feature>
<feature type="non-terminal residue" evidence="2">
    <location>
        <position position="1"/>
    </location>
</feature>
<feature type="region of interest" description="Disordered" evidence="1">
    <location>
        <begin position="55"/>
        <end position="79"/>
    </location>
</feature>
<organism evidence="2">
    <name type="scientific">uncultured Rubrobacteraceae bacterium</name>
    <dbReference type="NCBI Taxonomy" id="349277"/>
    <lineage>
        <taxon>Bacteria</taxon>
        <taxon>Bacillati</taxon>
        <taxon>Actinomycetota</taxon>
        <taxon>Rubrobacteria</taxon>
        <taxon>Rubrobacterales</taxon>
        <taxon>Rubrobacteraceae</taxon>
        <taxon>environmental samples</taxon>
    </lineage>
</organism>